<sequence>MKTKTDRYPKQLAKVKYPCQPELATSVIYWSLTFGIFFLSLIALLEETHLNLVTICLFGVFLFFVYLGRKRHVVLTETTVEINTSLKQNNQVIQLADIQQVSIGKYGLTLKFSTNDSLDCLSLLMRLKTKKEFLHQLIEIKAFTGQITPSVDQDI</sequence>
<dbReference type="OrthoDB" id="2233065at2"/>
<keyword evidence="1" id="KW-0472">Membrane</keyword>
<proteinExistence type="predicted"/>
<keyword evidence="1" id="KW-0812">Transmembrane</keyword>
<organism evidence="2 3">
    <name type="scientific">Vagococcus humatus</name>
    <dbReference type="NCBI Taxonomy" id="1889241"/>
    <lineage>
        <taxon>Bacteria</taxon>
        <taxon>Bacillati</taxon>
        <taxon>Bacillota</taxon>
        <taxon>Bacilli</taxon>
        <taxon>Lactobacillales</taxon>
        <taxon>Enterococcaceae</taxon>
        <taxon>Vagococcus</taxon>
    </lineage>
</organism>
<dbReference type="AlphaFoldDB" id="A0A429Z8I9"/>
<dbReference type="Proteomes" id="UP000277864">
    <property type="component" value="Unassembled WGS sequence"/>
</dbReference>
<feature type="transmembrane region" description="Helical" evidence="1">
    <location>
        <begin position="50"/>
        <end position="67"/>
    </location>
</feature>
<protein>
    <recommendedName>
        <fullName evidence="4">Pore-forming protein</fullName>
    </recommendedName>
</protein>
<dbReference type="EMBL" id="PXZH01000001">
    <property type="protein sequence ID" value="RST89998.1"/>
    <property type="molecule type" value="Genomic_DNA"/>
</dbReference>
<evidence type="ECO:0000313" key="3">
    <source>
        <dbReference type="Proteomes" id="UP000277864"/>
    </source>
</evidence>
<evidence type="ECO:0008006" key="4">
    <source>
        <dbReference type="Google" id="ProtNLM"/>
    </source>
</evidence>
<feature type="transmembrane region" description="Helical" evidence="1">
    <location>
        <begin position="21"/>
        <end position="44"/>
    </location>
</feature>
<name>A0A429Z8I9_9ENTE</name>
<dbReference type="RefSeq" id="WP_125942613.1">
    <property type="nucleotide sequence ID" value="NZ_PXZH01000001.1"/>
</dbReference>
<reference evidence="2 3" key="1">
    <citation type="submission" date="2018-03" db="EMBL/GenBank/DDBJ databases">
        <authorList>
            <person name="Gulvik C.A."/>
        </authorList>
    </citation>
    <scope>NUCLEOTIDE SEQUENCE [LARGE SCALE GENOMIC DNA]</scope>
    <source>
        <strain evidence="2 3">JCM 31581</strain>
    </source>
</reference>
<keyword evidence="1" id="KW-1133">Transmembrane helix</keyword>
<keyword evidence="3" id="KW-1185">Reference proteome</keyword>
<gene>
    <name evidence="2" type="ORF">C7P63_02655</name>
</gene>
<comment type="caution">
    <text evidence="2">The sequence shown here is derived from an EMBL/GenBank/DDBJ whole genome shotgun (WGS) entry which is preliminary data.</text>
</comment>
<dbReference type="InterPro" id="IPR020215">
    <property type="entry name" value="EbsA-like"/>
</dbReference>
<accession>A0A429Z8I9</accession>
<evidence type="ECO:0000313" key="2">
    <source>
        <dbReference type="EMBL" id="RST89998.1"/>
    </source>
</evidence>
<evidence type="ECO:0000256" key="1">
    <source>
        <dbReference type="SAM" id="Phobius"/>
    </source>
</evidence>
<dbReference type="Pfam" id="PF17255">
    <property type="entry name" value="EbsA"/>
    <property type="match status" value="1"/>
</dbReference>